<keyword evidence="2" id="KW-0378">Hydrolase</keyword>
<dbReference type="PIRSF" id="PIRSF006336">
    <property type="entry name" value="B-gal"/>
    <property type="match status" value="1"/>
</dbReference>
<evidence type="ECO:0000256" key="3">
    <source>
        <dbReference type="ARBA" id="ARBA00023295"/>
    </source>
</evidence>
<dbReference type="Gene3D" id="3.20.20.80">
    <property type="entry name" value="Glycosidases"/>
    <property type="match status" value="1"/>
</dbReference>
<evidence type="ECO:0000259" key="6">
    <source>
        <dbReference type="Pfam" id="PF01301"/>
    </source>
</evidence>
<dbReference type="Proteomes" id="UP000549394">
    <property type="component" value="Unassembled WGS sequence"/>
</dbReference>
<feature type="domain" description="Beta-galactosidase 1-like first all-beta" evidence="7">
    <location>
        <begin position="435"/>
        <end position="537"/>
    </location>
</feature>
<organism evidence="9 10">
    <name type="scientific">Dimorphilus gyrociliatus</name>
    <dbReference type="NCBI Taxonomy" id="2664684"/>
    <lineage>
        <taxon>Eukaryota</taxon>
        <taxon>Metazoa</taxon>
        <taxon>Spiralia</taxon>
        <taxon>Lophotrochozoa</taxon>
        <taxon>Annelida</taxon>
        <taxon>Polychaeta</taxon>
        <taxon>Polychaeta incertae sedis</taxon>
        <taxon>Dinophilidae</taxon>
        <taxon>Dimorphilus</taxon>
    </lineage>
</organism>
<evidence type="ECO:0000259" key="8">
    <source>
        <dbReference type="Pfam" id="PF21467"/>
    </source>
</evidence>
<feature type="domain" description="Beta-galactosidase galactose-binding" evidence="8">
    <location>
        <begin position="564"/>
        <end position="621"/>
    </location>
</feature>
<keyword evidence="10" id="KW-1185">Reference proteome</keyword>
<feature type="active site" description="Proton donor" evidence="4">
    <location>
        <position position="200"/>
    </location>
</feature>
<evidence type="ECO:0000256" key="4">
    <source>
        <dbReference type="PIRSR" id="PIRSR006336-1"/>
    </source>
</evidence>
<dbReference type="InterPro" id="IPR017853">
    <property type="entry name" value="GH"/>
</dbReference>
<dbReference type="Pfam" id="PF01301">
    <property type="entry name" value="Glyco_hydro_35"/>
    <property type="match status" value="1"/>
</dbReference>
<dbReference type="EMBL" id="CAJFCJ010000006">
    <property type="protein sequence ID" value="CAD5115321.1"/>
    <property type="molecule type" value="Genomic_DNA"/>
</dbReference>
<dbReference type="SUPFAM" id="SSF49785">
    <property type="entry name" value="Galactose-binding domain-like"/>
    <property type="match status" value="1"/>
</dbReference>
<feature type="active site" description="Nucleophile" evidence="4">
    <location>
        <position position="280"/>
    </location>
</feature>
<evidence type="ECO:0000256" key="1">
    <source>
        <dbReference type="ARBA" id="ARBA00009809"/>
    </source>
</evidence>
<dbReference type="InterPro" id="IPR001944">
    <property type="entry name" value="Glycoside_Hdrlase_35"/>
</dbReference>
<dbReference type="OrthoDB" id="1657402at2759"/>
<dbReference type="PANTHER" id="PTHR23421">
    <property type="entry name" value="BETA-GALACTOSIDASE RELATED"/>
    <property type="match status" value="1"/>
</dbReference>
<sequence length="650" mass="74734">MPSLDTLEENDGRNERNSVLGKSCEIVDGKCLPYEVNGLKLPKRLFAFRSKFYLNGRPFLILSGAFHYFRTLPEQWGDRILKMQAAGLNTVETYVPWNLHEPYDGMIHFGGRWNLVDFIKMVHKLKMKMIIRPGPYICSEWEFGGLPSWLLRQSTIKLRSHNKEFLSKVTRYFSRLLPLLAQYQYSTGNGPIIAFQLENEYGAYVGGIKPSEKTSYLLFLKSLFKTYGINELIFTSDSSGDIGKSRLPGTLMTINFQTQATKHLNELKTLQPDRPLFVAEWWTGWFDHWFEKHHIINLESFEHELLSIIANNASINFYMMVGGTNFGFWNGANNHSIESGYQPTITSYDYDAPITEDGRLSNKFFIIRRILEKLSQTPLPEPPSKSHVIKPRSYDLTPFLSLSKLVKVIGQLANYQTKSNYMLNMESLDVHSQSGQSFGFLHLQSHCPKSTKQLLLKGVVRDRMYIYVDRKLKKILTHREEPTNIIELSGANEQCKIELLLENMGRVNYGNVLNIQHKGFLEGEIFADGVKIKKWLHTVIDFSEEIIEKIANEESYVDHSLPNLYKTEFNLDDKIGDTFIDTSDFGKGIILVNDFLLGKYWNAGPQRTLYLPAPLLRNGKNTVVVFELEKNITKLKFSNKPMLGKVTLRA</sequence>
<proteinExistence type="inferred from homology"/>
<dbReference type="Gene3D" id="2.60.120.260">
    <property type="entry name" value="Galactose-binding domain-like"/>
    <property type="match status" value="2"/>
</dbReference>
<dbReference type="GO" id="GO:0005975">
    <property type="term" value="P:carbohydrate metabolic process"/>
    <property type="evidence" value="ECO:0007669"/>
    <property type="project" value="InterPro"/>
</dbReference>
<dbReference type="PRINTS" id="PR00742">
    <property type="entry name" value="GLHYDRLASE35"/>
</dbReference>
<dbReference type="InterPro" id="IPR048913">
    <property type="entry name" value="BetaGal_gal-bd"/>
</dbReference>
<dbReference type="GO" id="GO:0004565">
    <property type="term" value="F:beta-galactosidase activity"/>
    <property type="evidence" value="ECO:0007669"/>
    <property type="project" value="InterPro"/>
</dbReference>
<dbReference type="Pfam" id="PF21317">
    <property type="entry name" value="BetaGal_ABD_1"/>
    <property type="match status" value="1"/>
</dbReference>
<evidence type="ECO:0000313" key="10">
    <source>
        <dbReference type="Proteomes" id="UP000549394"/>
    </source>
</evidence>
<dbReference type="SUPFAM" id="SSF51445">
    <property type="entry name" value="(Trans)glycosidases"/>
    <property type="match status" value="1"/>
</dbReference>
<feature type="domain" description="Glycoside hydrolase 35 catalytic" evidence="6">
    <location>
        <begin position="52"/>
        <end position="373"/>
    </location>
</feature>
<protein>
    <submittedName>
        <fullName evidence="9">Uncharacterized protein</fullName>
    </submittedName>
</protein>
<evidence type="ECO:0000259" key="7">
    <source>
        <dbReference type="Pfam" id="PF21317"/>
    </source>
</evidence>
<evidence type="ECO:0000256" key="2">
    <source>
        <dbReference type="ARBA" id="ARBA00022801"/>
    </source>
</evidence>
<dbReference type="InterPro" id="IPR048912">
    <property type="entry name" value="BetaGal1-like_ABD1"/>
</dbReference>
<evidence type="ECO:0000256" key="5">
    <source>
        <dbReference type="RuleBase" id="RU003679"/>
    </source>
</evidence>
<dbReference type="InterPro" id="IPR008979">
    <property type="entry name" value="Galactose-bd-like_sf"/>
</dbReference>
<accession>A0A7I8VG92</accession>
<name>A0A7I8VG92_9ANNE</name>
<gene>
    <name evidence="9" type="ORF">DGYR_LOCUS4072</name>
</gene>
<dbReference type="AlphaFoldDB" id="A0A7I8VG92"/>
<dbReference type="InterPro" id="IPR031330">
    <property type="entry name" value="Gly_Hdrlase_35_cat"/>
</dbReference>
<comment type="similarity">
    <text evidence="1 5">Belongs to the glycosyl hydrolase 35 family.</text>
</comment>
<dbReference type="Pfam" id="PF21467">
    <property type="entry name" value="BetaGal_gal-bd"/>
    <property type="match status" value="1"/>
</dbReference>
<comment type="caution">
    <text evidence="9">The sequence shown here is derived from an EMBL/GenBank/DDBJ whole genome shotgun (WGS) entry which is preliminary data.</text>
</comment>
<evidence type="ECO:0000313" key="9">
    <source>
        <dbReference type="EMBL" id="CAD5115321.1"/>
    </source>
</evidence>
<keyword evidence="3" id="KW-0326">Glycosidase</keyword>
<reference evidence="9 10" key="1">
    <citation type="submission" date="2020-08" db="EMBL/GenBank/DDBJ databases">
        <authorList>
            <person name="Hejnol A."/>
        </authorList>
    </citation>
    <scope>NUCLEOTIDE SEQUENCE [LARGE SCALE GENOMIC DNA]</scope>
</reference>
<dbReference type="InterPro" id="IPR026283">
    <property type="entry name" value="B-gal_1-like"/>
</dbReference>